<dbReference type="InterPro" id="IPR029058">
    <property type="entry name" value="AB_hydrolase_fold"/>
</dbReference>
<sequence>MRPSRSEFVDANGVRLHIRRWGRADAPTLFLLHGWMDVSASWQFVVDALARDWNIIAPDWRGFGLSQWLHRPYFFAEHIGDLTAIVDHYAAGERVRIAGHSMGGILATLYAGIRPQRVERLISLEGVGIAPTTADMAPGRYRQWLDELAQPPRLHVYPDRPAFARRLLKSDPYLTPARAEFLSRHLARIGDGTTRNGEFRHGVIWNGDPWHKATSPYLFRLEESLAIWREITCPVLWISGHQSWVVRDFATRPGDWEARRACFADVREAWIDQADHMLHHDQPEQVAALIDEWFTT</sequence>
<feature type="domain" description="AB hydrolase-1" evidence="1">
    <location>
        <begin position="27"/>
        <end position="282"/>
    </location>
</feature>
<dbReference type="Gene3D" id="3.40.50.1820">
    <property type="entry name" value="alpha/beta hydrolase"/>
    <property type="match status" value="1"/>
</dbReference>
<dbReference type="OrthoDB" id="149912at2"/>
<protein>
    <submittedName>
        <fullName evidence="2">Pimeloyl-ACP methyl ester carboxylesterase</fullName>
    </submittedName>
</protein>
<dbReference type="PRINTS" id="PR00111">
    <property type="entry name" value="ABHYDROLASE"/>
</dbReference>
<accession>A0A495WAM3</accession>
<dbReference type="PRINTS" id="PR00412">
    <property type="entry name" value="EPOXHYDRLASE"/>
</dbReference>
<evidence type="ECO:0000313" key="3">
    <source>
        <dbReference type="Proteomes" id="UP000270626"/>
    </source>
</evidence>
<organism evidence="2 3">
    <name type="scientific">Azonexus fungiphilus</name>
    <dbReference type="NCBI Taxonomy" id="146940"/>
    <lineage>
        <taxon>Bacteria</taxon>
        <taxon>Pseudomonadati</taxon>
        <taxon>Pseudomonadota</taxon>
        <taxon>Betaproteobacteria</taxon>
        <taxon>Rhodocyclales</taxon>
        <taxon>Azonexaceae</taxon>
        <taxon>Azonexus</taxon>
    </lineage>
</organism>
<dbReference type="PANTHER" id="PTHR43798:SF33">
    <property type="entry name" value="HYDROLASE, PUTATIVE (AFU_ORTHOLOGUE AFUA_2G14860)-RELATED"/>
    <property type="match status" value="1"/>
</dbReference>
<proteinExistence type="predicted"/>
<dbReference type="SUPFAM" id="SSF53474">
    <property type="entry name" value="alpha/beta-Hydrolases"/>
    <property type="match status" value="1"/>
</dbReference>
<dbReference type="AlphaFoldDB" id="A0A495WAM3"/>
<dbReference type="InterPro" id="IPR050266">
    <property type="entry name" value="AB_hydrolase_sf"/>
</dbReference>
<evidence type="ECO:0000259" key="1">
    <source>
        <dbReference type="Pfam" id="PF00561"/>
    </source>
</evidence>
<keyword evidence="3" id="KW-1185">Reference proteome</keyword>
<dbReference type="EMBL" id="RBXP01000014">
    <property type="protein sequence ID" value="RKT58771.1"/>
    <property type="molecule type" value="Genomic_DNA"/>
</dbReference>
<dbReference type="PANTHER" id="PTHR43798">
    <property type="entry name" value="MONOACYLGLYCEROL LIPASE"/>
    <property type="match status" value="1"/>
</dbReference>
<dbReference type="InterPro" id="IPR000073">
    <property type="entry name" value="AB_hydrolase_1"/>
</dbReference>
<gene>
    <name evidence="2" type="ORF">DFR40_1799</name>
</gene>
<reference evidence="2 3" key="1">
    <citation type="submission" date="2018-10" db="EMBL/GenBank/DDBJ databases">
        <title>Genomic Encyclopedia of Type Strains, Phase IV (KMG-IV): sequencing the most valuable type-strain genomes for metagenomic binning, comparative biology and taxonomic classification.</title>
        <authorList>
            <person name="Goeker M."/>
        </authorList>
    </citation>
    <scope>NUCLEOTIDE SEQUENCE [LARGE SCALE GENOMIC DNA]</scope>
    <source>
        <strain evidence="2 3">DSM 23841</strain>
    </source>
</reference>
<name>A0A495WAM3_9RHOO</name>
<evidence type="ECO:0000313" key="2">
    <source>
        <dbReference type="EMBL" id="RKT58771.1"/>
    </source>
</evidence>
<dbReference type="GO" id="GO:0003824">
    <property type="term" value="F:catalytic activity"/>
    <property type="evidence" value="ECO:0007669"/>
    <property type="project" value="InterPro"/>
</dbReference>
<dbReference type="GO" id="GO:0016020">
    <property type="term" value="C:membrane"/>
    <property type="evidence" value="ECO:0007669"/>
    <property type="project" value="TreeGrafter"/>
</dbReference>
<comment type="caution">
    <text evidence="2">The sequence shown here is derived from an EMBL/GenBank/DDBJ whole genome shotgun (WGS) entry which is preliminary data.</text>
</comment>
<dbReference type="RefSeq" id="WP_121458116.1">
    <property type="nucleotide sequence ID" value="NZ_RBXP01000014.1"/>
</dbReference>
<dbReference type="InterPro" id="IPR000639">
    <property type="entry name" value="Epox_hydrolase-like"/>
</dbReference>
<dbReference type="Pfam" id="PF00561">
    <property type="entry name" value="Abhydrolase_1"/>
    <property type="match status" value="1"/>
</dbReference>
<dbReference type="Proteomes" id="UP000270626">
    <property type="component" value="Unassembled WGS sequence"/>
</dbReference>